<feature type="compositionally biased region" description="Acidic residues" evidence="1">
    <location>
        <begin position="90"/>
        <end position="108"/>
    </location>
</feature>
<gene>
    <name evidence="2" type="ORF">K443DRAFT_680206</name>
</gene>
<keyword evidence="3" id="KW-1185">Reference proteome</keyword>
<dbReference type="AlphaFoldDB" id="A0A0C9XTA9"/>
<feature type="compositionally biased region" description="Acidic residues" evidence="1">
    <location>
        <begin position="68"/>
        <end position="78"/>
    </location>
</feature>
<reference evidence="2 3" key="1">
    <citation type="submission" date="2014-04" db="EMBL/GenBank/DDBJ databases">
        <authorList>
            <consortium name="DOE Joint Genome Institute"/>
            <person name="Kuo A."/>
            <person name="Kohler A."/>
            <person name="Nagy L.G."/>
            <person name="Floudas D."/>
            <person name="Copeland A."/>
            <person name="Barry K.W."/>
            <person name="Cichocki N."/>
            <person name="Veneault-Fourrey C."/>
            <person name="LaButti K."/>
            <person name="Lindquist E.A."/>
            <person name="Lipzen A."/>
            <person name="Lundell T."/>
            <person name="Morin E."/>
            <person name="Murat C."/>
            <person name="Sun H."/>
            <person name="Tunlid A."/>
            <person name="Henrissat B."/>
            <person name="Grigoriev I.V."/>
            <person name="Hibbett D.S."/>
            <person name="Martin F."/>
            <person name="Nordberg H.P."/>
            <person name="Cantor M.N."/>
            <person name="Hua S.X."/>
        </authorList>
    </citation>
    <scope>NUCLEOTIDE SEQUENCE [LARGE SCALE GENOMIC DNA]</scope>
    <source>
        <strain evidence="2 3">LaAM-08-1</strain>
    </source>
</reference>
<feature type="region of interest" description="Disordered" evidence="1">
    <location>
        <begin position="68"/>
        <end position="122"/>
    </location>
</feature>
<accession>A0A0C9XTA9</accession>
<name>A0A0C9XTA9_9AGAR</name>
<evidence type="ECO:0000256" key="1">
    <source>
        <dbReference type="SAM" id="MobiDB-lite"/>
    </source>
</evidence>
<proteinExistence type="predicted"/>
<evidence type="ECO:0000313" key="3">
    <source>
        <dbReference type="Proteomes" id="UP000054477"/>
    </source>
</evidence>
<dbReference type="OrthoDB" id="3110284at2759"/>
<evidence type="ECO:0000313" key="2">
    <source>
        <dbReference type="EMBL" id="KIJ99152.1"/>
    </source>
</evidence>
<organism evidence="2 3">
    <name type="scientific">Laccaria amethystina LaAM-08-1</name>
    <dbReference type="NCBI Taxonomy" id="1095629"/>
    <lineage>
        <taxon>Eukaryota</taxon>
        <taxon>Fungi</taxon>
        <taxon>Dikarya</taxon>
        <taxon>Basidiomycota</taxon>
        <taxon>Agaricomycotina</taxon>
        <taxon>Agaricomycetes</taxon>
        <taxon>Agaricomycetidae</taxon>
        <taxon>Agaricales</taxon>
        <taxon>Agaricineae</taxon>
        <taxon>Hydnangiaceae</taxon>
        <taxon>Laccaria</taxon>
    </lineage>
</organism>
<protein>
    <submittedName>
        <fullName evidence="2">Uncharacterized protein</fullName>
    </submittedName>
</protein>
<sequence length="393" mass="45010">MDDGRTGCALQRVSKHFRELSKPFRLTSVCLYRSKDILKFEAAIDPLPPNERRVQYLHITSPHLFLDVSEDGDDDDYQTSESDSSRFDTDADNDDTFPSEGSLEEENLETNSDNSDSDEDEYQPLSIAEQEEVHDDIKYLKAAPSYEDYSVSALYRGKYSMAKYKSEMDQANSIILAAVNNIISTLSSTLYALSIHWTKEFNSEYLSIPDFIPPRLNLPCLTELYICVNLRSYTNDPIRDTYPESMFYGENYHEKFNGLTLPALRRLRYAGLAWSYVGRPYDVIRQMAPNITHIRTKMDLMRGDFSLSTFPTNLNVFIELPDETLRDRDGEKIESFITGPENMHGPQHVAATIGMCIPDAYDADCWEAHWEAGLRDESGHWPEPGDFILSSRE</sequence>
<dbReference type="HOGENOM" id="CLU_669144_0_0_1"/>
<dbReference type="EMBL" id="KN838653">
    <property type="protein sequence ID" value="KIJ99152.1"/>
    <property type="molecule type" value="Genomic_DNA"/>
</dbReference>
<reference evidence="3" key="2">
    <citation type="submission" date="2015-01" db="EMBL/GenBank/DDBJ databases">
        <title>Evolutionary Origins and Diversification of the Mycorrhizal Mutualists.</title>
        <authorList>
            <consortium name="DOE Joint Genome Institute"/>
            <consortium name="Mycorrhizal Genomics Consortium"/>
            <person name="Kohler A."/>
            <person name="Kuo A."/>
            <person name="Nagy L.G."/>
            <person name="Floudas D."/>
            <person name="Copeland A."/>
            <person name="Barry K.W."/>
            <person name="Cichocki N."/>
            <person name="Veneault-Fourrey C."/>
            <person name="LaButti K."/>
            <person name="Lindquist E.A."/>
            <person name="Lipzen A."/>
            <person name="Lundell T."/>
            <person name="Morin E."/>
            <person name="Murat C."/>
            <person name="Riley R."/>
            <person name="Ohm R."/>
            <person name="Sun H."/>
            <person name="Tunlid A."/>
            <person name="Henrissat B."/>
            <person name="Grigoriev I.V."/>
            <person name="Hibbett D.S."/>
            <person name="Martin F."/>
        </authorList>
    </citation>
    <scope>NUCLEOTIDE SEQUENCE [LARGE SCALE GENOMIC DNA]</scope>
    <source>
        <strain evidence="3">LaAM-08-1</strain>
    </source>
</reference>
<dbReference type="Proteomes" id="UP000054477">
    <property type="component" value="Unassembled WGS sequence"/>
</dbReference>